<dbReference type="Gene3D" id="1.10.1200.10">
    <property type="entry name" value="ACP-like"/>
    <property type="match status" value="1"/>
</dbReference>
<evidence type="ECO:0000256" key="4">
    <source>
        <dbReference type="ARBA" id="ARBA00023268"/>
    </source>
</evidence>
<keyword evidence="7" id="KW-1185">Reference proteome</keyword>
<accession>A0ABS7DD10</accession>
<feature type="domain" description="Carrier" evidence="5">
    <location>
        <begin position="695"/>
        <end position="770"/>
    </location>
</feature>
<dbReference type="CDD" id="cd05930">
    <property type="entry name" value="A_NRPS"/>
    <property type="match status" value="1"/>
</dbReference>
<comment type="cofactor">
    <cofactor evidence="1">
        <name>pantetheine 4'-phosphate</name>
        <dbReference type="ChEBI" id="CHEBI:47942"/>
    </cofactor>
</comment>
<evidence type="ECO:0000256" key="3">
    <source>
        <dbReference type="ARBA" id="ARBA00023194"/>
    </source>
</evidence>
<dbReference type="Gene3D" id="2.30.38.10">
    <property type="entry name" value="Luciferase, Domain 3"/>
    <property type="match status" value="1"/>
</dbReference>
<dbReference type="PANTHER" id="PTHR45527">
    <property type="entry name" value="NONRIBOSOMAL PEPTIDE SYNTHETASE"/>
    <property type="match status" value="1"/>
</dbReference>
<organism evidence="6 7">
    <name type="scientific">Paenibacillus oenotherae</name>
    <dbReference type="NCBI Taxonomy" id="1435645"/>
    <lineage>
        <taxon>Bacteria</taxon>
        <taxon>Bacillati</taxon>
        <taxon>Bacillota</taxon>
        <taxon>Bacilli</taxon>
        <taxon>Bacillales</taxon>
        <taxon>Paenibacillaceae</taxon>
        <taxon>Paenibacillus</taxon>
    </lineage>
</organism>
<protein>
    <submittedName>
        <fullName evidence="6">Amino acid adenylation domain-containing protein</fullName>
    </submittedName>
</protein>
<feature type="non-terminal residue" evidence="6">
    <location>
        <position position="1"/>
    </location>
</feature>
<dbReference type="SUPFAM" id="SSF47336">
    <property type="entry name" value="ACP-like"/>
    <property type="match status" value="1"/>
</dbReference>
<dbReference type="PANTHER" id="PTHR45527:SF14">
    <property type="entry name" value="PLIPASTATIN SYNTHASE SUBUNIT B"/>
    <property type="match status" value="1"/>
</dbReference>
<name>A0ABS7DD10_9BACL</name>
<dbReference type="Gene3D" id="3.30.300.30">
    <property type="match status" value="1"/>
</dbReference>
<dbReference type="EMBL" id="JAHZIJ010000034">
    <property type="protein sequence ID" value="MBW7477830.1"/>
    <property type="molecule type" value="Genomic_DNA"/>
</dbReference>
<dbReference type="PROSITE" id="PS00455">
    <property type="entry name" value="AMP_BINDING"/>
    <property type="match status" value="1"/>
</dbReference>
<dbReference type="CDD" id="cd19531">
    <property type="entry name" value="LCL_NRPS-like"/>
    <property type="match status" value="1"/>
</dbReference>
<dbReference type="InterPro" id="IPR009081">
    <property type="entry name" value="PP-bd_ACP"/>
</dbReference>
<dbReference type="InterPro" id="IPR023213">
    <property type="entry name" value="CAT-like_dom_sf"/>
</dbReference>
<dbReference type="InterPro" id="IPR036736">
    <property type="entry name" value="ACP-like_sf"/>
</dbReference>
<dbReference type="InterPro" id="IPR020845">
    <property type="entry name" value="AMP-binding_CS"/>
</dbReference>
<evidence type="ECO:0000259" key="5">
    <source>
        <dbReference type="PROSITE" id="PS50075"/>
    </source>
</evidence>
<evidence type="ECO:0000313" key="7">
    <source>
        <dbReference type="Proteomes" id="UP000812277"/>
    </source>
</evidence>
<dbReference type="Pfam" id="PF00501">
    <property type="entry name" value="AMP-binding"/>
    <property type="match status" value="1"/>
</dbReference>
<evidence type="ECO:0000313" key="6">
    <source>
        <dbReference type="EMBL" id="MBW7477830.1"/>
    </source>
</evidence>
<sequence length="1225" mass="136596">EDIIIGTPVAGRPHADLEQVIGMFVGTLALRNEVKKEATFLEQVAEVKRRTLEAFEHADYPLEELVEKLDLERDMSRNPLFDTMFAMENKSPIGVVEQEDFHFNPYLEGSSRSKFDLSMQASVHGTGIEISIQYGVSLFRKSTMETMLARFIHLLSEVSSHPEERLEKLSIMREEDHRQLVGFNAARADYPEGMTVHALFEEQAARTPAQTAMIYEGQSLTYRALNEMANRLARKLRGQGVVPNDIVAIMADRSFELGVGMLAVLKSGGAYLAIDPGYPEERIRYIIADSGATTVLVQPHLKAKLASLAEGADLLELEMAEEGDAANLESKASAADMAYVIYTSGSTGFPKGVVVEHRAIVNTLSWRVNEYAMKERDLVLQLFSFSFDGSITSFFTPLLSGARVLLLNDNESKDSQAIKAAIMACGVTHISCVPALYGAILSSAEQGELHSIRFASLGGEMVTERLIAESRAKAPNAEMVNEYGPTENSVITSWLRRMERCGKVTVGVPVPNVQVHILDRCGNIQPVGIAGEIAVAGAGLARGYLNRPELTAEKFINHPFLTEGKLYKTGDWGRWLPDGTIEYAGRIDEQVKIRGYRIELTEIEAKLLAHEKVTEAAVVVSEDEDGGQDLCAYVVTEGNISLGELRRQLGKELPGYMIPSYIVTMDRLPLSPNGKVDRKSLPAPQSSVGEEVYVSPTTELQKMLVEIWQDVLGAGRIGIRDHFFERGGHSLKASALAARIQKELHVSFPLRNVFEAPILEDMAACIEAKKELVFVSINKAAHRDYYPATSAQKRMYILNQLGDRTQSYNMPGAFNIEGKPDVALMEKALDRLIRRHDSLRTTFGMVDGELIQRIHEQTAFKLEHFVEKNGDAPELADSFFRSFDLEQGPLFRACVIEREKESDWFLYDLHHIISDGVSVQVLMEEFVRLYAEEDLLDLDIQYKDYAVWEHERLGDDEMARQEAFWTNTFADGPPLLELPTDYTRPAVQQFEGDTIDLQIDANRTAELRRLAKDTGTTLFMVMLSAYTVLLAKYSGQDDIVVGTPVAGRPHAELDQVIGLFVKTLPMRTSPRQGLSFVSYLQEVKERALLAFGAQDYPLDGLVEKLGLERDVSRNPLFDALFSLVSQEHAGKEESALRLVPFELNQKHAKFDLSLYAAETADLILLTFEFATSLYKRSTINGLGEDYMKVLSFIVENPEASLDEIDLIGYSNNGQAAVIENFSFHF</sequence>
<dbReference type="InterPro" id="IPR000873">
    <property type="entry name" value="AMP-dep_synth/lig_dom"/>
</dbReference>
<dbReference type="Pfam" id="PF13193">
    <property type="entry name" value="AMP-binding_C"/>
    <property type="match status" value="1"/>
</dbReference>
<evidence type="ECO:0000256" key="1">
    <source>
        <dbReference type="ARBA" id="ARBA00001957"/>
    </source>
</evidence>
<dbReference type="PROSITE" id="PS50075">
    <property type="entry name" value="CARRIER"/>
    <property type="match status" value="1"/>
</dbReference>
<comment type="caution">
    <text evidence="6">The sequence shown here is derived from an EMBL/GenBank/DDBJ whole genome shotgun (WGS) entry which is preliminary data.</text>
</comment>
<keyword evidence="4" id="KW-0511">Multifunctional enzyme</keyword>
<dbReference type="Gene3D" id="3.30.559.30">
    <property type="entry name" value="Nonribosomal peptide synthetase, condensation domain"/>
    <property type="match status" value="2"/>
</dbReference>
<reference evidence="6 7" key="1">
    <citation type="submission" date="2021-07" db="EMBL/GenBank/DDBJ databases">
        <title>Paenibacillus radiodurans sp. nov., isolated from the southeastern edge of Tengger Desert.</title>
        <authorList>
            <person name="Zhang G."/>
        </authorList>
    </citation>
    <scope>NUCLEOTIDE SEQUENCE [LARGE SCALE GENOMIC DNA]</scope>
    <source>
        <strain evidence="6 7">DT7-4</strain>
    </source>
</reference>
<comment type="similarity">
    <text evidence="2">Belongs to the ATP-dependent AMP-binding enzyme family.</text>
</comment>
<dbReference type="InterPro" id="IPR045851">
    <property type="entry name" value="AMP-bd_C_sf"/>
</dbReference>
<dbReference type="Gene3D" id="3.40.50.980">
    <property type="match status" value="2"/>
</dbReference>
<dbReference type="InterPro" id="IPR010071">
    <property type="entry name" value="AA_adenyl_dom"/>
</dbReference>
<dbReference type="Proteomes" id="UP000812277">
    <property type="component" value="Unassembled WGS sequence"/>
</dbReference>
<proteinExistence type="inferred from homology"/>
<dbReference type="SUPFAM" id="SSF56801">
    <property type="entry name" value="Acetyl-CoA synthetase-like"/>
    <property type="match status" value="1"/>
</dbReference>
<dbReference type="Gene3D" id="3.30.559.10">
    <property type="entry name" value="Chloramphenicol acetyltransferase-like domain"/>
    <property type="match status" value="2"/>
</dbReference>
<dbReference type="Pfam" id="PF00668">
    <property type="entry name" value="Condensation"/>
    <property type="match status" value="2"/>
</dbReference>
<gene>
    <name evidence="6" type="ORF">K0T92_24265</name>
</gene>
<dbReference type="InterPro" id="IPR025110">
    <property type="entry name" value="AMP-bd_C"/>
</dbReference>
<evidence type="ECO:0000256" key="2">
    <source>
        <dbReference type="ARBA" id="ARBA00006432"/>
    </source>
</evidence>
<dbReference type="RefSeq" id="WP_219875214.1">
    <property type="nucleotide sequence ID" value="NZ_JAHZIJ010000034.1"/>
</dbReference>
<dbReference type="InterPro" id="IPR001242">
    <property type="entry name" value="Condensation_dom"/>
</dbReference>
<keyword evidence="3" id="KW-0045">Antibiotic biosynthesis</keyword>
<dbReference type="Pfam" id="PF00550">
    <property type="entry name" value="PP-binding"/>
    <property type="match status" value="1"/>
</dbReference>
<dbReference type="SUPFAM" id="SSF52777">
    <property type="entry name" value="CoA-dependent acyltransferases"/>
    <property type="match status" value="3"/>
</dbReference>
<dbReference type="NCBIfam" id="TIGR01733">
    <property type="entry name" value="AA-adenyl-dom"/>
    <property type="match status" value="1"/>
</dbReference>